<reference evidence="2 3" key="1">
    <citation type="submission" date="2017-01" db="EMBL/GenBank/DDBJ databases">
        <title>New insights into the genetic diversity of Chromobacterium isolated from tropical freshwater lake.</title>
        <authorList>
            <person name="Santos A.B."/>
            <person name="Nascimento A.M."/>
            <person name="Da Silva P.C."/>
        </authorList>
    </citation>
    <scope>NUCLEOTIDE SEQUENCE [LARGE SCALE GENOMIC DNA]</scope>
    <source>
        <strain evidence="2 3">56AF</strain>
    </source>
</reference>
<evidence type="ECO:0000313" key="2">
    <source>
        <dbReference type="EMBL" id="PRP68800.1"/>
    </source>
</evidence>
<comment type="caution">
    <text evidence="2">The sequence shown here is derived from an EMBL/GenBank/DDBJ whole genome shotgun (WGS) entry which is preliminary data.</text>
</comment>
<dbReference type="Proteomes" id="UP000239469">
    <property type="component" value="Unassembled WGS sequence"/>
</dbReference>
<feature type="chain" id="PRO_5015461986" description="Conjugal transfer protein TrbM" evidence="1">
    <location>
        <begin position="21"/>
        <end position="183"/>
    </location>
</feature>
<keyword evidence="1" id="KW-0732">Signal</keyword>
<sequence length="183" mass="19998">MNNTLPIWVGLALLTPAIQAATPDTPPLSGDQQDACSAILCLSSTLGGRLAECVPPLRRYFSIQLKYWADTVSARRGFLEQCPTDMAGRDAYLSALAAGAGRCDAATLNRELLLSQTVQVCSGSGRYQTCQPVAQFQIGNRLPAYCQTYVNHPYTDLSLRYVGTPKWQTAKDFRLHPAGQWVD</sequence>
<evidence type="ECO:0000256" key="1">
    <source>
        <dbReference type="SAM" id="SignalP"/>
    </source>
</evidence>
<organism evidence="2 3">
    <name type="scientific">Chromobacterium amazonense</name>
    <dbReference type="NCBI Taxonomy" id="1382803"/>
    <lineage>
        <taxon>Bacteria</taxon>
        <taxon>Pseudomonadati</taxon>
        <taxon>Pseudomonadota</taxon>
        <taxon>Betaproteobacteria</taxon>
        <taxon>Neisseriales</taxon>
        <taxon>Chromobacteriaceae</taxon>
        <taxon>Chromobacterium</taxon>
    </lineage>
</organism>
<dbReference type="InterPro" id="IPR009989">
    <property type="entry name" value="TrbM"/>
</dbReference>
<gene>
    <name evidence="2" type="ORF">BUE93_20350</name>
</gene>
<dbReference type="OrthoDB" id="9784009at2"/>
<dbReference type="EMBL" id="MTBD01000037">
    <property type="protein sequence ID" value="PRP68800.1"/>
    <property type="molecule type" value="Genomic_DNA"/>
</dbReference>
<accession>A0A2S9WZB0</accession>
<dbReference type="RefSeq" id="WP_106078043.1">
    <property type="nucleotide sequence ID" value="NZ_MTBD01000037.1"/>
</dbReference>
<protein>
    <recommendedName>
        <fullName evidence="4">Conjugal transfer protein TrbM</fullName>
    </recommendedName>
</protein>
<feature type="signal peptide" evidence="1">
    <location>
        <begin position="1"/>
        <end position="20"/>
    </location>
</feature>
<proteinExistence type="predicted"/>
<dbReference type="Pfam" id="PF07424">
    <property type="entry name" value="TrbM"/>
    <property type="match status" value="1"/>
</dbReference>
<name>A0A2S9WZB0_9NEIS</name>
<evidence type="ECO:0000313" key="3">
    <source>
        <dbReference type="Proteomes" id="UP000239469"/>
    </source>
</evidence>
<evidence type="ECO:0008006" key="4">
    <source>
        <dbReference type="Google" id="ProtNLM"/>
    </source>
</evidence>
<dbReference type="AlphaFoldDB" id="A0A2S9WZB0"/>